<keyword evidence="11" id="KW-1185">Reference proteome</keyword>
<keyword evidence="3" id="KW-0479">Metal-binding</keyword>
<dbReference type="Pfam" id="PF13247">
    <property type="entry name" value="Fer4_11"/>
    <property type="match status" value="1"/>
</dbReference>
<evidence type="ECO:0000256" key="6">
    <source>
        <dbReference type="ARBA" id="ARBA00023004"/>
    </source>
</evidence>
<keyword evidence="2" id="KW-0004">4Fe-4S</keyword>
<evidence type="ECO:0000256" key="7">
    <source>
        <dbReference type="ARBA" id="ARBA00023014"/>
    </source>
</evidence>
<dbReference type="PROSITE" id="PS51379">
    <property type="entry name" value="4FE4S_FER_2"/>
    <property type="match status" value="2"/>
</dbReference>
<gene>
    <name evidence="9" type="ORF">GMI68_01060</name>
    <name evidence="10" type="ORF">J7S26_01040</name>
</gene>
<dbReference type="Gene3D" id="3.30.70.20">
    <property type="match status" value="2"/>
</dbReference>
<evidence type="ECO:0000256" key="5">
    <source>
        <dbReference type="ARBA" id="ARBA00022982"/>
    </source>
</evidence>
<dbReference type="InterPro" id="IPR050954">
    <property type="entry name" value="ET_IronSulfur_Cluster-Binding"/>
</dbReference>
<evidence type="ECO:0000256" key="3">
    <source>
        <dbReference type="ARBA" id="ARBA00022723"/>
    </source>
</evidence>
<reference evidence="10" key="2">
    <citation type="submission" date="2021-04" db="EMBL/GenBank/DDBJ databases">
        <title>Novel species in family Eggerthellaceae.</title>
        <authorList>
            <person name="Zhang G."/>
        </authorList>
    </citation>
    <scope>NUCLEOTIDE SEQUENCE</scope>
    <source>
        <strain evidence="10">Zg-886</strain>
    </source>
</reference>
<accession>A0A9E6SUI3</accession>
<proteinExistence type="predicted"/>
<dbReference type="EMBL" id="CP072829">
    <property type="protein sequence ID" value="QTU84550.1"/>
    <property type="molecule type" value="Genomic_DNA"/>
</dbReference>
<feature type="domain" description="4Fe-4S ferredoxin-type" evidence="8">
    <location>
        <begin position="4"/>
        <end position="34"/>
    </location>
</feature>
<evidence type="ECO:0000256" key="1">
    <source>
        <dbReference type="ARBA" id="ARBA00022448"/>
    </source>
</evidence>
<dbReference type="PANTHER" id="PTHR43177">
    <property type="entry name" value="PROTEIN NRFC"/>
    <property type="match status" value="1"/>
</dbReference>
<keyword evidence="7" id="KW-0411">Iron-sulfur</keyword>
<protein>
    <submittedName>
        <fullName evidence="10">4Fe-4S dicluster domain-containing protein</fullName>
    </submittedName>
</protein>
<keyword evidence="4" id="KW-0677">Repeat</keyword>
<dbReference type="CDD" id="cd16371">
    <property type="entry name" value="DMSOR_beta_like"/>
    <property type="match status" value="1"/>
</dbReference>
<dbReference type="KEGG" id="ebz:J7S26_01040"/>
<dbReference type="Proteomes" id="UP000636394">
    <property type="component" value="Unassembled WGS sequence"/>
</dbReference>
<evidence type="ECO:0000313" key="12">
    <source>
        <dbReference type="Proteomes" id="UP000671910"/>
    </source>
</evidence>
<dbReference type="PANTHER" id="PTHR43177:SF5">
    <property type="entry name" value="ANAEROBIC DIMETHYL SULFOXIDE REDUCTASE CHAIN B-RELATED"/>
    <property type="match status" value="1"/>
</dbReference>
<feature type="domain" description="4Fe-4S ferredoxin-type" evidence="8">
    <location>
        <begin position="83"/>
        <end position="112"/>
    </location>
</feature>
<evidence type="ECO:0000313" key="9">
    <source>
        <dbReference type="EMBL" id="NHM13372.1"/>
    </source>
</evidence>
<keyword evidence="1" id="KW-0813">Transport</keyword>
<evidence type="ECO:0000259" key="8">
    <source>
        <dbReference type="PROSITE" id="PS51379"/>
    </source>
</evidence>
<name>A0A9E6SUI3_9ACTN</name>
<dbReference type="GO" id="GO:0046872">
    <property type="term" value="F:metal ion binding"/>
    <property type="evidence" value="ECO:0007669"/>
    <property type="project" value="UniProtKB-KW"/>
</dbReference>
<reference evidence="9 11" key="1">
    <citation type="submission" date="2019-11" db="EMBL/GenBank/DDBJ databases">
        <title>Eggerthellaceae novel genus isolated from the rectal contents of marmort.</title>
        <authorList>
            <person name="Zhang G."/>
        </authorList>
    </citation>
    <scope>NUCLEOTIDE SEQUENCE [LARGE SCALE GENOMIC DNA]</scope>
    <source>
        <strain evidence="11">zg-886</strain>
        <strain evidence="9">Zg-886</strain>
    </source>
</reference>
<dbReference type="RefSeq" id="WP_165057348.1">
    <property type="nucleotide sequence ID" value="NZ_CP072829.1"/>
</dbReference>
<dbReference type="Proteomes" id="UP000671910">
    <property type="component" value="Chromosome"/>
</dbReference>
<keyword evidence="6" id="KW-0408">Iron</keyword>
<dbReference type="InterPro" id="IPR017896">
    <property type="entry name" value="4Fe4S_Fe-S-bd"/>
</dbReference>
<keyword evidence="5" id="KW-0249">Electron transport</keyword>
<evidence type="ECO:0000256" key="4">
    <source>
        <dbReference type="ARBA" id="ARBA00022737"/>
    </source>
</evidence>
<dbReference type="SUPFAM" id="SSF54862">
    <property type="entry name" value="4Fe-4S ferredoxins"/>
    <property type="match status" value="1"/>
</dbReference>
<evidence type="ECO:0000313" key="11">
    <source>
        <dbReference type="Proteomes" id="UP000636394"/>
    </source>
</evidence>
<sequence>MTQYAFFFDQNRCYNCHACVVACRDWNDIQPGPVKWLRLLQWEKGVWPTLRMNTLFATCYHCENPVCVDACTHHALFKEDKYGAVLLDEDLCEGDRNCWKACPYGAPQYEDDAAGTPMSKCDMCYDRLEQGELPVCVMSCPGRALDFGTLEDMEAKYGTLKALPDMPDGAFVKPAVVFKPVNPRKEVVPYDVDRAMELLRDRGEDLPPQFEYEDVESAEERIGYGKLVMKAASVEEALALSKNEEG</sequence>
<evidence type="ECO:0000256" key="2">
    <source>
        <dbReference type="ARBA" id="ARBA00022485"/>
    </source>
</evidence>
<organism evidence="10 12">
    <name type="scientific">Xiamenia xianingshaonis</name>
    <dbReference type="NCBI Taxonomy" id="2682776"/>
    <lineage>
        <taxon>Bacteria</taxon>
        <taxon>Bacillati</taxon>
        <taxon>Actinomycetota</taxon>
        <taxon>Coriobacteriia</taxon>
        <taxon>Eggerthellales</taxon>
        <taxon>Eggerthellaceae</taxon>
        <taxon>Xiamenia</taxon>
    </lineage>
</organism>
<dbReference type="AlphaFoldDB" id="A0A9E6SUI3"/>
<dbReference type="GO" id="GO:0051539">
    <property type="term" value="F:4 iron, 4 sulfur cluster binding"/>
    <property type="evidence" value="ECO:0007669"/>
    <property type="project" value="UniProtKB-KW"/>
</dbReference>
<dbReference type="EMBL" id="WPCR01000001">
    <property type="protein sequence ID" value="NHM13372.1"/>
    <property type="molecule type" value="Genomic_DNA"/>
</dbReference>
<evidence type="ECO:0000313" key="10">
    <source>
        <dbReference type="EMBL" id="QTU84550.1"/>
    </source>
</evidence>